<dbReference type="CDD" id="cd18793">
    <property type="entry name" value="SF2_C_SNF"/>
    <property type="match status" value="1"/>
</dbReference>
<dbReference type="Proteomes" id="UP000292052">
    <property type="component" value="Unassembled WGS sequence"/>
</dbReference>
<evidence type="ECO:0000256" key="2">
    <source>
        <dbReference type="ARBA" id="ARBA00007025"/>
    </source>
</evidence>
<feature type="compositionally biased region" description="Pro residues" evidence="9">
    <location>
        <begin position="565"/>
        <end position="595"/>
    </location>
</feature>
<dbReference type="GO" id="GO:0005634">
    <property type="term" value="C:nucleus"/>
    <property type="evidence" value="ECO:0007669"/>
    <property type="project" value="UniProtKB-SubCell"/>
</dbReference>
<evidence type="ECO:0000256" key="5">
    <source>
        <dbReference type="ARBA" id="ARBA00022806"/>
    </source>
</evidence>
<feature type="compositionally biased region" description="Basic and acidic residues" evidence="9">
    <location>
        <begin position="403"/>
        <end position="413"/>
    </location>
</feature>
<evidence type="ECO:0000256" key="9">
    <source>
        <dbReference type="SAM" id="MobiDB-lite"/>
    </source>
</evidence>
<dbReference type="InterPro" id="IPR044574">
    <property type="entry name" value="ARIP4-like"/>
</dbReference>
<evidence type="ECO:0000256" key="1">
    <source>
        <dbReference type="ARBA" id="ARBA00004123"/>
    </source>
</evidence>
<name>A0A482VNS4_ASBVE</name>
<dbReference type="GO" id="GO:0005524">
    <property type="term" value="F:ATP binding"/>
    <property type="evidence" value="ECO:0007669"/>
    <property type="project" value="UniProtKB-KW"/>
</dbReference>
<sequence length="689" mass="78034">LDGSTSALEREKLINEFNSNPKIHLFLVSTRAGSLGINLIGANRVVVLDASWNPCHDTQAVCRVYRYGQRKPCFVYRLVVDNCLEKKIYDRQINKQGMSDRVVDECNPDAHLTMKDVSTLCWDDKKDEGEEKDWSHVRDNYIDVVLQKVIENHGRRLNKEPFQHESLLVDRKEKQLSQQEKRLAKKGYEREKQAARQPAYNLLAGGRGHRPVASVRPMQQGNERPSRWIPAEHWQRQGMTAQEMTLPLDVVIPTNQPEKGNIVLKAGQKVLVLKSPKGVYMQLESGKIVAIKTAIKVKGKAEDNHDPSKMIKPILPPTMKVNPSLSVLPQKRVVKPFTPGIAKMNVRSIRQSVPNLVSRIQSFSKKDPGFRSRPYCVGSNEMSRKNAARPLKDQEAFPGSSSDEEHVHNDRNKQNNLDIVLPNRVAVPDEIQKRISLLKKQVSIKRLTNQPQTQEQKHASALQRLEQTTTAVMNDNTPFQETLDNITNSYKDDTLEDDASMASSIDPKPSQIPSDASDHSDEVTYVSEQPAPQPYPQNTPQEVKSEAPSSDYYNNYYNYNMQPYHAPPPPPPPQGYGYPAQPPPYDMMGYPPQPQQPQYNYGYQGYPPPPPQPHYPPPPQPGGYDYNAPPPQPMYSGYHNPYPQQYPPPPPPQGMYPPPPAPSNPQGYQDYQYQQMNNTSNAAPYYPNT</sequence>
<dbReference type="PROSITE" id="PS51194">
    <property type="entry name" value="HELICASE_CTER"/>
    <property type="match status" value="1"/>
</dbReference>
<keyword evidence="7" id="KW-0238">DNA-binding</keyword>
<comment type="caution">
    <text evidence="11">The sequence shown here is derived from an EMBL/GenBank/DDBJ whole genome shotgun (WGS) entry which is preliminary data.</text>
</comment>
<feature type="compositionally biased region" description="Pro residues" evidence="9">
    <location>
        <begin position="644"/>
        <end position="663"/>
    </location>
</feature>
<dbReference type="SMART" id="SM00490">
    <property type="entry name" value="HELICc"/>
    <property type="match status" value="1"/>
</dbReference>
<keyword evidence="12" id="KW-1185">Reference proteome</keyword>
<dbReference type="GO" id="GO:0004386">
    <property type="term" value="F:helicase activity"/>
    <property type="evidence" value="ECO:0007669"/>
    <property type="project" value="UniProtKB-KW"/>
</dbReference>
<dbReference type="AlphaFoldDB" id="A0A482VNS4"/>
<dbReference type="GO" id="GO:0003677">
    <property type="term" value="F:DNA binding"/>
    <property type="evidence" value="ECO:0007669"/>
    <property type="project" value="UniProtKB-KW"/>
</dbReference>
<dbReference type="EMBL" id="QDEB01078775">
    <property type="protein sequence ID" value="RZC34581.1"/>
    <property type="molecule type" value="Genomic_DNA"/>
</dbReference>
<dbReference type="SUPFAM" id="SSF52540">
    <property type="entry name" value="P-loop containing nucleoside triphosphate hydrolases"/>
    <property type="match status" value="1"/>
</dbReference>
<dbReference type="OrthoDB" id="2020972at2759"/>
<dbReference type="STRING" id="1661398.A0A482VNS4"/>
<dbReference type="PANTHER" id="PTHR45797">
    <property type="entry name" value="RAD54-LIKE"/>
    <property type="match status" value="1"/>
</dbReference>
<evidence type="ECO:0000313" key="12">
    <source>
        <dbReference type="Proteomes" id="UP000292052"/>
    </source>
</evidence>
<comment type="subcellular location">
    <subcellularLocation>
        <location evidence="1">Nucleus</location>
    </subcellularLocation>
</comment>
<feature type="domain" description="Helicase C-terminal" evidence="10">
    <location>
        <begin position="1"/>
        <end position="118"/>
    </location>
</feature>
<gene>
    <name evidence="11" type="ORF">BDFB_008568</name>
</gene>
<keyword evidence="6" id="KW-0067">ATP-binding</keyword>
<keyword evidence="4" id="KW-0378">Hydrolase</keyword>
<dbReference type="GO" id="GO:0016887">
    <property type="term" value="F:ATP hydrolysis activity"/>
    <property type="evidence" value="ECO:0007669"/>
    <property type="project" value="InterPro"/>
</dbReference>
<proteinExistence type="inferred from homology"/>
<evidence type="ECO:0000259" key="10">
    <source>
        <dbReference type="PROSITE" id="PS51194"/>
    </source>
</evidence>
<dbReference type="Pfam" id="PF00271">
    <property type="entry name" value="Helicase_C"/>
    <property type="match status" value="1"/>
</dbReference>
<protein>
    <submittedName>
        <fullName evidence="11">Helicase C domain containing protein</fullName>
    </submittedName>
</protein>
<comment type="similarity">
    <text evidence="2">Belongs to the SNF2/RAD54 helicase family.</text>
</comment>
<dbReference type="Gene3D" id="3.40.50.300">
    <property type="entry name" value="P-loop containing nucleotide triphosphate hydrolases"/>
    <property type="match status" value="1"/>
</dbReference>
<dbReference type="InterPro" id="IPR001650">
    <property type="entry name" value="Helicase_C-like"/>
</dbReference>
<keyword evidence="5 11" id="KW-0347">Helicase</keyword>
<evidence type="ECO:0000256" key="7">
    <source>
        <dbReference type="ARBA" id="ARBA00023125"/>
    </source>
</evidence>
<evidence type="ECO:0000256" key="6">
    <source>
        <dbReference type="ARBA" id="ARBA00022840"/>
    </source>
</evidence>
<dbReference type="PANTHER" id="PTHR45797:SF1">
    <property type="entry name" value="HELICASE ARIP4"/>
    <property type="match status" value="1"/>
</dbReference>
<dbReference type="InterPro" id="IPR049730">
    <property type="entry name" value="SNF2/RAD54-like_C"/>
</dbReference>
<feature type="compositionally biased region" description="Pro residues" evidence="9">
    <location>
        <begin position="606"/>
        <end position="621"/>
    </location>
</feature>
<evidence type="ECO:0000256" key="8">
    <source>
        <dbReference type="ARBA" id="ARBA00023242"/>
    </source>
</evidence>
<evidence type="ECO:0000256" key="4">
    <source>
        <dbReference type="ARBA" id="ARBA00022801"/>
    </source>
</evidence>
<feature type="region of interest" description="Disordered" evidence="9">
    <location>
        <begin position="500"/>
        <end position="689"/>
    </location>
</feature>
<feature type="compositionally biased region" description="Low complexity" evidence="9">
    <location>
        <begin position="596"/>
        <end position="605"/>
    </location>
</feature>
<keyword evidence="3" id="KW-0547">Nucleotide-binding</keyword>
<keyword evidence="8" id="KW-0539">Nucleus</keyword>
<organism evidence="11 12">
    <name type="scientific">Asbolus verrucosus</name>
    <name type="common">Desert ironclad beetle</name>
    <dbReference type="NCBI Taxonomy" id="1661398"/>
    <lineage>
        <taxon>Eukaryota</taxon>
        <taxon>Metazoa</taxon>
        <taxon>Ecdysozoa</taxon>
        <taxon>Arthropoda</taxon>
        <taxon>Hexapoda</taxon>
        <taxon>Insecta</taxon>
        <taxon>Pterygota</taxon>
        <taxon>Neoptera</taxon>
        <taxon>Endopterygota</taxon>
        <taxon>Coleoptera</taxon>
        <taxon>Polyphaga</taxon>
        <taxon>Cucujiformia</taxon>
        <taxon>Tenebrionidae</taxon>
        <taxon>Pimeliinae</taxon>
        <taxon>Asbolus</taxon>
    </lineage>
</organism>
<reference evidence="11 12" key="1">
    <citation type="submission" date="2017-03" db="EMBL/GenBank/DDBJ databases">
        <title>Genome of the blue death feigning beetle - Asbolus verrucosus.</title>
        <authorList>
            <person name="Rider S.D."/>
        </authorList>
    </citation>
    <scope>NUCLEOTIDE SEQUENCE [LARGE SCALE GENOMIC DNA]</scope>
    <source>
        <strain evidence="11">Butters</strain>
        <tissue evidence="11">Head and leg muscle</tissue>
    </source>
</reference>
<feature type="compositionally biased region" description="Polar residues" evidence="9">
    <location>
        <begin position="664"/>
        <end position="689"/>
    </location>
</feature>
<evidence type="ECO:0000256" key="3">
    <source>
        <dbReference type="ARBA" id="ARBA00022741"/>
    </source>
</evidence>
<feature type="non-terminal residue" evidence="11">
    <location>
        <position position="1"/>
    </location>
</feature>
<accession>A0A482VNS4</accession>
<feature type="compositionally biased region" description="Low complexity" evidence="9">
    <location>
        <begin position="552"/>
        <end position="564"/>
    </location>
</feature>
<feature type="region of interest" description="Disordered" evidence="9">
    <location>
        <begin position="374"/>
        <end position="415"/>
    </location>
</feature>
<evidence type="ECO:0000313" key="11">
    <source>
        <dbReference type="EMBL" id="RZC34581.1"/>
    </source>
</evidence>
<dbReference type="InterPro" id="IPR027417">
    <property type="entry name" value="P-loop_NTPase"/>
</dbReference>